<gene>
    <name evidence="3" type="ORF">HUT05_26475</name>
</gene>
<protein>
    <submittedName>
        <fullName evidence="3">Uncharacterized protein</fullName>
    </submittedName>
</protein>
<name>A0A7H8TAY1_STRCX</name>
<proteinExistence type="predicted"/>
<reference evidence="3 4" key="1">
    <citation type="submission" date="2020-06" db="EMBL/GenBank/DDBJ databases">
        <title>Genome mining for natural products.</title>
        <authorList>
            <person name="Zhang B."/>
            <person name="Shi J."/>
            <person name="Ge H."/>
        </authorList>
    </citation>
    <scope>NUCLEOTIDE SEQUENCE [LARGE SCALE GENOMIC DNA]</scope>
    <source>
        <strain evidence="3 4">NA02069</strain>
    </source>
</reference>
<dbReference type="AlphaFoldDB" id="A0A7H8TAY1"/>
<feature type="coiled-coil region" evidence="1">
    <location>
        <begin position="208"/>
        <end position="235"/>
    </location>
</feature>
<accession>A0A7H8TAY1</accession>
<feature type="compositionally biased region" description="Low complexity" evidence="2">
    <location>
        <begin position="171"/>
        <end position="188"/>
    </location>
</feature>
<feature type="region of interest" description="Disordered" evidence="2">
    <location>
        <begin position="169"/>
        <end position="205"/>
    </location>
</feature>
<keyword evidence="4" id="KW-1185">Reference proteome</keyword>
<organism evidence="3 4">
    <name type="scientific">Streptomyces chartreusis</name>
    <dbReference type="NCBI Taxonomy" id="1969"/>
    <lineage>
        <taxon>Bacteria</taxon>
        <taxon>Bacillati</taxon>
        <taxon>Actinomycetota</taxon>
        <taxon>Actinomycetes</taxon>
        <taxon>Kitasatosporales</taxon>
        <taxon>Streptomycetaceae</taxon>
        <taxon>Streptomyces</taxon>
    </lineage>
</organism>
<dbReference type="RefSeq" id="WP_176576540.1">
    <property type="nucleotide sequence ID" value="NZ_CBDRGH010000059.1"/>
</dbReference>
<evidence type="ECO:0000256" key="2">
    <source>
        <dbReference type="SAM" id="MobiDB-lite"/>
    </source>
</evidence>
<dbReference type="EMBL" id="CP056041">
    <property type="protein sequence ID" value="QKZ20576.1"/>
    <property type="molecule type" value="Genomic_DNA"/>
</dbReference>
<sequence length="278" mass="30811">MKKPQQLAGLDPAEQLAACLKVLHAAEETREGTVKEAQLRAGAVFFDVAGPYLMWVRDNSLYCLDDPTRTFERWLDMIWGYSPSQCYLFMDAVRVRVALGLAGSEEYAYKGTVLTQKHIRALAPAVNAELPAGDVQRLWADTEARDGKATEDGLRTTYRQLTAPKATPAISAATVTTDATNTDSNDSFDSSDRSEESNESPDVERLERWGVNEKLREIRAELEALQTRYSQLTDGGLAPLDAADAERESKRVRALGRWFTQHGTVPVDSVVEAEIVED</sequence>
<keyword evidence="1" id="KW-0175">Coiled coil</keyword>
<dbReference type="Proteomes" id="UP000509418">
    <property type="component" value="Chromosome"/>
</dbReference>
<feature type="compositionally biased region" description="Basic and acidic residues" evidence="2">
    <location>
        <begin position="190"/>
        <end position="205"/>
    </location>
</feature>
<evidence type="ECO:0000256" key="1">
    <source>
        <dbReference type="SAM" id="Coils"/>
    </source>
</evidence>
<evidence type="ECO:0000313" key="3">
    <source>
        <dbReference type="EMBL" id="QKZ20576.1"/>
    </source>
</evidence>
<evidence type="ECO:0000313" key="4">
    <source>
        <dbReference type="Proteomes" id="UP000509418"/>
    </source>
</evidence>